<dbReference type="PRINTS" id="PR00081">
    <property type="entry name" value="GDHRDH"/>
</dbReference>
<dbReference type="InterPro" id="IPR002347">
    <property type="entry name" value="SDR_fam"/>
</dbReference>
<evidence type="ECO:0000256" key="2">
    <source>
        <dbReference type="ARBA" id="ARBA00022857"/>
    </source>
</evidence>
<organism evidence="4 5">
    <name type="scientific">SAR324 cluster bacterium</name>
    <dbReference type="NCBI Taxonomy" id="2024889"/>
    <lineage>
        <taxon>Bacteria</taxon>
        <taxon>Deltaproteobacteria</taxon>
        <taxon>SAR324 cluster</taxon>
    </lineage>
</organism>
<gene>
    <name evidence="4" type="ORF">CMN54_11860</name>
</gene>
<reference evidence="5" key="1">
    <citation type="submission" date="2017-09" db="EMBL/GenBank/DDBJ databases">
        <title>The Reconstruction of 2,631 Draft Metagenome-Assembled Genomes from the Global Oceans.</title>
        <authorList>
            <person name="Tully B.J."/>
            <person name="Graham E.D."/>
            <person name="Heidelberg J.F."/>
        </authorList>
    </citation>
    <scope>NUCLEOTIDE SEQUENCE [LARGE SCALE GENOMIC DNA]</scope>
</reference>
<evidence type="ECO:0000313" key="5">
    <source>
        <dbReference type="Proteomes" id="UP000226525"/>
    </source>
</evidence>
<proteinExistence type="inferred from homology"/>
<dbReference type="Pfam" id="PF13561">
    <property type="entry name" value="adh_short_C2"/>
    <property type="match status" value="1"/>
</dbReference>
<name>A0A2D6YLV0_9DELT</name>
<evidence type="ECO:0008006" key="6">
    <source>
        <dbReference type="Google" id="ProtNLM"/>
    </source>
</evidence>
<keyword evidence="3" id="KW-0560">Oxidoreductase</keyword>
<dbReference type="PANTHER" id="PTHR43618:SF8">
    <property type="entry name" value="7ALPHA-HYDROXYSTEROID DEHYDROGENASE"/>
    <property type="match status" value="1"/>
</dbReference>
<comment type="similarity">
    <text evidence="1">Belongs to the short-chain dehydrogenases/reductases (SDR) family.</text>
</comment>
<keyword evidence="2" id="KW-0521">NADP</keyword>
<evidence type="ECO:0000256" key="3">
    <source>
        <dbReference type="ARBA" id="ARBA00023002"/>
    </source>
</evidence>
<dbReference type="PANTHER" id="PTHR43618">
    <property type="entry name" value="7-ALPHA-HYDROXYSTEROID DEHYDROGENASE"/>
    <property type="match status" value="1"/>
</dbReference>
<dbReference type="InterPro" id="IPR052178">
    <property type="entry name" value="Sec_Metab_Biosynth_SDR"/>
</dbReference>
<dbReference type="Gene3D" id="3.40.50.720">
    <property type="entry name" value="NAD(P)-binding Rossmann-like Domain"/>
    <property type="match status" value="1"/>
</dbReference>
<dbReference type="SUPFAM" id="SSF51735">
    <property type="entry name" value="NAD(P)-binding Rossmann-fold domains"/>
    <property type="match status" value="1"/>
</dbReference>
<evidence type="ECO:0000256" key="1">
    <source>
        <dbReference type="ARBA" id="ARBA00006484"/>
    </source>
</evidence>
<sequence>MHCYSTSKAGVRVLTTDLAFEMGPQGIRCNSIVTSCFATEMATVLTKVPEFTSFVSGRTPMQRWGEQDETVGVVIFLPSQSTSYINGTVIFFDGGMSCQV</sequence>
<comment type="caution">
    <text evidence="4">The sequence shown here is derived from an EMBL/GenBank/DDBJ whole genome shotgun (WGS) entry which is preliminary data.</text>
</comment>
<protein>
    <recommendedName>
        <fullName evidence="6">SDR family oxidoreductase</fullName>
    </recommendedName>
</protein>
<dbReference type="Proteomes" id="UP000226525">
    <property type="component" value="Unassembled WGS sequence"/>
</dbReference>
<dbReference type="GO" id="GO:0016491">
    <property type="term" value="F:oxidoreductase activity"/>
    <property type="evidence" value="ECO:0007669"/>
    <property type="project" value="UniProtKB-KW"/>
</dbReference>
<accession>A0A2D6YLV0</accession>
<dbReference type="InterPro" id="IPR036291">
    <property type="entry name" value="NAD(P)-bd_dom_sf"/>
</dbReference>
<evidence type="ECO:0000313" key="4">
    <source>
        <dbReference type="EMBL" id="MAH64112.1"/>
    </source>
</evidence>
<dbReference type="EMBL" id="NZEX01000135">
    <property type="protein sequence ID" value="MAH64112.1"/>
    <property type="molecule type" value="Genomic_DNA"/>
</dbReference>
<dbReference type="AlphaFoldDB" id="A0A2D6YLV0"/>